<proteinExistence type="predicted"/>
<organism evidence="3">
    <name type="scientific">Gracilinema caldarium</name>
    <dbReference type="NCBI Taxonomy" id="215591"/>
    <lineage>
        <taxon>Bacteria</taxon>
        <taxon>Pseudomonadati</taxon>
        <taxon>Spirochaetota</taxon>
        <taxon>Spirochaetia</taxon>
        <taxon>Spirochaetales</taxon>
        <taxon>Breznakiellaceae</taxon>
        <taxon>Gracilinema</taxon>
    </lineage>
</organism>
<accession>A0A7C3HZ59</accession>
<feature type="signal peptide" evidence="1">
    <location>
        <begin position="1"/>
        <end position="21"/>
    </location>
</feature>
<evidence type="ECO:0000259" key="2">
    <source>
        <dbReference type="Pfam" id="PF02922"/>
    </source>
</evidence>
<evidence type="ECO:0000256" key="1">
    <source>
        <dbReference type="SAM" id="SignalP"/>
    </source>
</evidence>
<name>A0A7C3HZ59_9SPIR</name>
<dbReference type="InterPro" id="IPR004193">
    <property type="entry name" value="Glyco_hydro_13_N"/>
</dbReference>
<feature type="domain" description="Glycoside hydrolase family 13 N-terminal" evidence="2">
    <location>
        <begin position="71"/>
        <end position="118"/>
    </location>
</feature>
<dbReference type="SUPFAM" id="SSF81296">
    <property type="entry name" value="E set domains"/>
    <property type="match status" value="1"/>
</dbReference>
<dbReference type="EMBL" id="DSVL01000454">
    <property type="protein sequence ID" value="HFH30739.1"/>
    <property type="molecule type" value="Genomic_DNA"/>
</dbReference>
<dbReference type="GO" id="GO:0005975">
    <property type="term" value="P:carbohydrate metabolic process"/>
    <property type="evidence" value="ECO:0007669"/>
    <property type="project" value="InterPro"/>
</dbReference>
<dbReference type="Gene3D" id="2.60.40.10">
    <property type="entry name" value="Immunoglobulins"/>
    <property type="match status" value="1"/>
</dbReference>
<reference evidence="3" key="1">
    <citation type="journal article" date="2020" name="mSystems">
        <title>Genome- and Community-Level Interaction Insights into Carbon Utilization and Element Cycling Functions of Hydrothermarchaeota in Hydrothermal Sediment.</title>
        <authorList>
            <person name="Zhou Z."/>
            <person name="Liu Y."/>
            <person name="Xu W."/>
            <person name="Pan J."/>
            <person name="Luo Z.H."/>
            <person name="Li M."/>
        </authorList>
    </citation>
    <scope>NUCLEOTIDE SEQUENCE [LARGE SCALE GENOMIC DNA]</scope>
    <source>
        <strain evidence="3">SpSt-503</strain>
    </source>
</reference>
<comment type="caution">
    <text evidence="3">The sequence shown here is derived from an EMBL/GenBank/DDBJ whole genome shotgun (WGS) entry which is preliminary data.</text>
</comment>
<evidence type="ECO:0000313" key="3">
    <source>
        <dbReference type="EMBL" id="HFH30739.1"/>
    </source>
</evidence>
<dbReference type="InterPro" id="IPR013783">
    <property type="entry name" value="Ig-like_fold"/>
</dbReference>
<dbReference type="PROSITE" id="PS51257">
    <property type="entry name" value="PROKAR_LIPOPROTEIN"/>
    <property type="match status" value="1"/>
</dbReference>
<feature type="chain" id="PRO_5028467384" description="Glycoside hydrolase family 13 N-terminal domain-containing protein" evidence="1">
    <location>
        <begin position="22"/>
        <end position="150"/>
    </location>
</feature>
<protein>
    <recommendedName>
        <fullName evidence="2">Glycoside hydrolase family 13 N-terminal domain-containing protein</fullName>
    </recommendedName>
</protein>
<dbReference type="AlphaFoldDB" id="A0A7C3HZ59"/>
<keyword evidence="1" id="KW-0732">Signal</keyword>
<dbReference type="Pfam" id="PF02922">
    <property type="entry name" value="CBM_48"/>
    <property type="match status" value="1"/>
</dbReference>
<dbReference type="InterPro" id="IPR014756">
    <property type="entry name" value="Ig_E-set"/>
</dbReference>
<sequence length="150" mass="17429">MKRIYLLFFAAVLLISGCASNNISGNQEQKPVGYIITSDSIIFMFDASQYKYVTNQYTGEWVSIKKIPIRTVTLAGDFNSWSRSKNPMENDNGIYKLTFPLTDFQENKPYQFKFVLNEQWWVEPSPNMNDKYKTNLGNHSKNLSFIIQEN</sequence>
<gene>
    <name evidence="3" type="ORF">ENS59_14725</name>
</gene>
<dbReference type="GO" id="GO:0004553">
    <property type="term" value="F:hydrolase activity, hydrolyzing O-glycosyl compounds"/>
    <property type="evidence" value="ECO:0007669"/>
    <property type="project" value="InterPro"/>
</dbReference>